<accession>A0AAV7MNQ4</accession>
<dbReference type="EMBL" id="JANPWB010000013">
    <property type="protein sequence ID" value="KAJ1105396.1"/>
    <property type="molecule type" value="Genomic_DNA"/>
</dbReference>
<protein>
    <submittedName>
        <fullName evidence="1">Uncharacterized protein</fullName>
    </submittedName>
</protein>
<sequence length="142" mass="16127">MEHLLSPFNKAQEQVDSPGVSAIVSDTFFRDAAYTTIRKHGVGFFHSIKVPSAGLVEVFTVSSVLESGRRLQRKEAPVHRLWLTHESPRSRLAHTLRASGDVRFARLLSRLLRGRRFPAEASWLSSTSFRRPMQAFRCHGNR</sequence>
<name>A0AAV7MNQ4_PLEWA</name>
<evidence type="ECO:0000313" key="2">
    <source>
        <dbReference type="Proteomes" id="UP001066276"/>
    </source>
</evidence>
<proteinExistence type="predicted"/>
<dbReference type="AlphaFoldDB" id="A0AAV7MNQ4"/>
<reference evidence="1" key="1">
    <citation type="journal article" date="2022" name="bioRxiv">
        <title>Sequencing and chromosome-scale assembly of the giantPleurodeles waltlgenome.</title>
        <authorList>
            <person name="Brown T."/>
            <person name="Elewa A."/>
            <person name="Iarovenko S."/>
            <person name="Subramanian E."/>
            <person name="Araus A.J."/>
            <person name="Petzold A."/>
            <person name="Susuki M."/>
            <person name="Suzuki K.-i.T."/>
            <person name="Hayashi T."/>
            <person name="Toyoda A."/>
            <person name="Oliveira C."/>
            <person name="Osipova E."/>
            <person name="Leigh N.D."/>
            <person name="Simon A."/>
            <person name="Yun M.H."/>
        </authorList>
    </citation>
    <scope>NUCLEOTIDE SEQUENCE</scope>
    <source>
        <strain evidence="1">20211129_DDA</strain>
        <tissue evidence="1">Liver</tissue>
    </source>
</reference>
<gene>
    <name evidence="1" type="ORF">NDU88_002802</name>
</gene>
<organism evidence="1 2">
    <name type="scientific">Pleurodeles waltl</name>
    <name type="common">Iberian ribbed newt</name>
    <dbReference type="NCBI Taxonomy" id="8319"/>
    <lineage>
        <taxon>Eukaryota</taxon>
        <taxon>Metazoa</taxon>
        <taxon>Chordata</taxon>
        <taxon>Craniata</taxon>
        <taxon>Vertebrata</taxon>
        <taxon>Euteleostomi</taxon>
        <taxon>Amphibia</taxon>
        <taxon>Batrachia</taxon>
        <taxon>Caudata</taxon>
        <taxon>Salamandroidea</taxon>
        <taxon>Salamandridae</taxon>
        <taxon>Pleurodelinae</taxon>
        <taxon>Pleurodeles</taxon>
    </lineage>
</organism>
<dbReference type="Proteomes" id="UP001066276">
    <property type="component" value="Chromosome 9"/>
</dbReference>
<evidence type="ECO:0000313" key="1">
    <source>
        <dbReference type="EMBL" id="KAJ1105396.1"/>
    </source>
</evidence>
<keyword evidence="2" id="KW-1185">Reference proteome</keyword>
<comment type="caution">
    <text evidence="1">The sequence shown here is derived from an EMBL/GenBank/DDBJ whole genome shotgun (WGS) entry which is preliminary data.</text>
</comment>